<evidence type="ECO:0000313" key="2">
    <source>
        <dbReference type="Proteomes" id="UP000308600"/>
    </source>
</evidence>
<organism evidence="1 2">
    <name type="scientific">Pluteus cervinus</name>
    <dbReference type="NCBI Taxonomy" id="181527"/>
    <lineage>
        <taxon>Eukaryota</taxon>
        <taxon>Fungi</taxon>
        <taxon>Dikarya</taxon>
        <taxon>Basidiomycota</taxon>
        <taxon>Agaricomycotina</taxon>
        <taxon>Agaricomycetes</taxon>
        <taxon>Agaricomycetidae</taxon>
        <taxon>Agaricales</taxon>
        <taxon>Pluteineae</taxon>
        <taxon>Pluteaceae</taxon>
        <taxon>Pluteus</taxon>
    </lineage>
</organism>
<protein>
    <submittedName>
        <fullName evidence="1">Uncharacterized protein</fullName>
    </submittedName>
</protein>
<accession>A0ACD3BC16</accession>
<sequence length="536" mass="58913">MATPHRRKRRKVDGDTLPTPKKTRGPASPRKRKTKPDPSPDTITPDTSSAIVDPLPGPSKLDGQRAPSEQTFISIDELPPLLPDRFHGCLRAQKLQILRASQRPSVGTPAASDEDPSTNEIASTQLKNLLDGTLSRGEGNSCLIMGPRGSGKSRIVEQQLDALAEKPIILRLSGWVQRTDRLALREIAYQLTQQTGSSFLLDDEEEPSAVNDDDENPFLVPSEPNASQGVALPPASHLPALIGMLPTLSRPSIVILDAFDLFALHPRQSLLYCLLDTAQSCRAGAGSKGIVVIGMTSRIDANNMLEKRVKSRFSGRIYRTAPPAKLYQWLEVAKGVLSVETQTSDQHTAEWRTLWTAGIYRFFENDSVQNQFREAYAVIRDIRLLSRILTSLAAKLSPSSPFPSSQLLVSAISSQRTRPQLTSLHQLSYPSVCLLIASVHATRGGHASFTFEMLHESFQDQVRASSAAPVQVLGGNIGMAFEELISTHVFVSVAAPSSNTAKEFVKYRCIAEIEDVRKVVDRDGQLNLRKWFNKAQ</sequence>
<dbReference type="EMBL" id="ML208261">
    <property type="protein sequence ID" value="TFK75878.1"/>
    <property type="molecule type" value="Genomic_DNA"/>
</dbReference>
<gene>
    <name evidence="1" type="ORF">BDN72DRAFT_756469</name>
</gene>
<dbReference type="Proteomes" id="UP000308600">
    <property type="component" value="Unassembled WGS sequence"/>
</dbReference>
<reference evidence="1 2" key="1">
    <citation type="journal article" date="2019" name="Nat. Ecol. Evol.">
        <title>Megaphylogeny resolves global patterns of mushroom evolution.</title>
        <authorList>
            <person name="Varga T."/>
            <person name="Krizsan K."/>
            <person name="Foldi C."/>
            <person name="Dima B."/>
            <person name="Sanchez-Garcia M."/>
            <person name="Sanchez-Ramirez S."/>
            <person name="Szollosi G.J."/>
            <person name="Szarkandi J.G."/>
            <person name="Papp V."/>
            <person name="Albert L."/>
            <person name="Andreopoulos W."/>
            <person name="Angelini C."/>
            <person name="Antonin V."/>
            <person name="Barry K.W."/>
            <person name="Bougher N.L."/>
            <person name="Buchanan P."/>
            <person name="Buyck B."/>
            <person name="Bense V."/>
            <person name="Catcheside P."/>
            <person name="Chovatia M."/>
            <person name="Cooper J."/>
            <person name="Damon W."/>
            <person name="Desjardin D."/>
            <person name="Finy P."/>
            <person name="Geml J."/>
            <person name="Haridas S."/>
            <person name="Hughes K."/>
            <person name="Justo A."/>
            <person name="Karasinski D."/>
            <person name="Kautmanova I."/>
            <person name="Kiss B."/>
            <person name="Kocsube S."/>
            <person name="Kotiranta H."/>
            <person name="LaButti K.M."/>
            <person name="Lechner B.E."/>
            <person name="Liimatainen K."/>
            <person name="Lipzen A."/>
            <person name="Lukacs Z."/>
            <person name="Mihaltcheva S."/>
            <person name="Morgado L.N."/>
            <person name="Niskanen T."/>
            <person name="Noordeloos M.E."/>
            <person name="Ohm R.A."/>
            <person name="Ortiz-Santana B."/>
            <person name="Ovrebo C."/>
            <person name="Racz N."/>
            <person name="Riley R."/>
            <person name="Savchenko A."/>
            <person name="Shiryaev A."/>
            <person name="Soop K."/>
            <person name="Spirin V."/>
            <person name="Szebenyi C."/>
            <person name="Tomsovsky M."/>
            <person name="Tulloss R.E."/>
            <person name="Uehling J."/>
            <person name="Grigoriev I.V."/>
            <person name="Vagvolgyi C."/>
            <person name="Papp T."/>
            <person name="Martin F.M."/>
            <person name="Miettinen O."/>
            <person name="Hibbett D.S."/>
            <person name="Nagy L.G."/>
        </authorList>
    </citation>
    <scope>NUCLEOTIDE SEQUENCE [LARGE SCALE GENOMIC DNA]</scope>
    <source>
        <strain evidence="1 2">NL-1719</strain>
    </source>
</reference>
<evidence type="ECO:0000313" key="1">
    <source>
        <dbReference type="EMBL" id="TFK75878.1"/>
    </source>
</evidence>
<name>A0ACD3BC16_9AGAR</name>
<proteinExistence type="predicted"/>
<keyword evidence="2" id="KW-1185">Reference proteome</keyword>